<organism evidence="2 3">
    <name type="scientific">candidate division WS5 bacterium</name>
    <dbReference type="NCBI Taxonomy" id="2093353"/>
    <lineage>
        <taxon>Bacteria</taxon>
        <taxon>candidate division WS5</taxon>
    </lineage>
</organism>
<dbReference type="InterPro" id="IPR035328">
    <property type="entry name" value="DUF3048_C"/>
</dbReference>
<name>A0A419DFL0_9BACT</name>
<feature type="non-terminal residue" evidence="2">
    <location>
        <position position="1"/>
    </location>
</feature>
<dbReference type="SUPFAM" id="SSF159774">
    <property type="entry name" value="YerB-like"/>
    <property type="match status" value="1"/>
</dbReference>
<gene>
    <name evidence="2" type="ORF">C4544_01285</name>
</gene>
<accession>A0A419DFL0</accession>
<evidence type="ECO:0000259" key="1">
    <source>
        <dbReference type="Pfam" id="PF17479"/>
    </source>
</evidence>
<dbReference type="Pfam" id="PF17479">
    <property type="entry name" value="DUF3048_C"/>
    <property type="match status" value="1"/>
</dbReference>
<dbReference type="InterPro" id="IPR023158">
    <property type="entry name" value="YerB-like_sf"/>
</dbReference>
<protein>
    <submittedName>
        <fullName evidence="2">DUF3048 domain-containing protein</fullName>
    </submittedName>
</protein>
<comment type="caution">
    <text evidence="2">The sequence shown here is derived from an EMBL/GenBank/DDBJ whole genome shotgun (WGS) entry which is preliminary data.</text>
</comment>
<dbReference type="Gene3D" id="3.50.90.10">
    <property type="entry name" value="YerB-like"/>
    <property type="match status" value="1"/>
</dbReference>
<evidence type="ECO:0000313" key="3">
    <source>
        <dbReference type="Proteomes" id="UP000285655"/>
    </source>
</evidence>
<dbReference type="AlphaFoldDB" id="A0A419DFL0"/>
<dbReference type="EMBL" id="QZJW01000007">
    <property type="protein sequence ID" value="RJO61901.1"/>
    <property type="molecule type" value="Genomic_DNA"/>
</dbReference>
<reference evidence="2 3" key="1">
    <citation type="journal article" date="2017" name="ISME J.">
        <title>Energy and carbon metabolisms in a deep terrestrial subsurface fluid microbial community.</title>
        <authorList>
            <person name="Momper L."/>
            <person name="Jungbluth S.P."/>
            <person name="Lee M.D."/>
            <person name="Amend J.P."/>
        </authorList>
    </citation>
    <scope>NUCLEOTIDE SEQUENCE [LARGE SCALE GENOMIC DNA]</scope>
    <source>
        <strain evidence="2">SURF_29</strain>
    </source>
</reference>
<feature type="domain" description="DUF3048" evidence="1">
    <location>
        <begin position="2"/>
        <end position="74"/>
    </location>
</feature>
<evidence type="ECO:0000313" key="2">
    <source>
        <dbReference type="EMBL" id="RJO61901.1"/>
    </source>
</evidence>
<proteinExistence type="predicted"/>
<sequence>PKNVIVEFTGFSYGRSRDGAQLTTIDTVGSGRALFYIDGEQIEGTWSKADKKSKTIFKDSAGAEIKLNPGQTWIEVVPQGNGVSYTKT</sequence>
<dbReference type="Proteomes" id="UP000285655">
    <property type="component" value="Unassembled WGS sequence"/>
</dbReference>